<sequence length="599" mass="69423">MEELMSRISGKIISYPDCIEDIQEIILKTDQESYHYCIVYLLLLKEQIIKIPETEKDKDVFNDYFERLKAHARKVSGTEWLQMIENAEYSVYKEEKEEENRLDLLINFVMETLIRTSTADMERLVDGYLQEEMNDPRTETKTQINVSLVVIEEVLDNLAKLPEKEARESAKTVSILLTEEHVPLLLKYLGKLSKIILISLYLNNRLVYDALHREFIKTQSLEEMTLLVDFPEIDIDEVIVYLYKNSGILKVLDAIIKTRLIHREKIVNAVIEYIKTGSRTKTIGFIRENLGCFLEIIEKIGLGCEEVLFLAEKESSLLRYAFQMMAEIKSEMTDKKKKPLNLQKKEKRLSNLISALSTELSNGSDEETKEFIMQSHEIDPDLLSKVCIGLFRAKQPSDEIRSALSKLVTKKTSTSFVFTAMPYLKDIQKYDLMEEYLVDDVSLTLFTRIIKKPEEILMQAHKLNIQPGKRIIHLCFARPEIFTDRILSMAIEEITKMDVLPALFMETVKNSLKLFSNMKPFLATLIKREWTKLFTNNQAELLALLESVGQAAPEILLTVDESELTKIISKSNLLQKRVKEYLIKQPAYIQNKYKSLLNP</sequence>
<feature type="domain" description="Symplekin C-terminal" evidence="1">
    <location>
        <begin position="452"/>
        <end position="528"/>
    </location>
</feature>
<gene>
    <name evidence="2" type="ORF">NESG_00455</name>
</gene>
<accession>A0A086J5F9</accession>
<dbReference type="AlphaFoldDB" id="A0A086J5F9"/>
<dbReference type="EMBL" id="AKIJ01000001">
    <property type="protein sequence ID" value="KFG27377.1"/>
    <property type="molecule type" value="Genomic_DNA"/>
</dbReference>
<dbReference type="RefSeq" id="XP_052905932.1">
    <property type="nucleotide sequence ID" value="XM_053048107.1"/>
</dbReference>
<reference evidence="2 3" key="1">
    <citation type="journal article" date="2014" name="Genome Announc.">
        <title>Genome Sequence of the Microsporidian Species Nematocida sp1 Strain ERTm6 (ATCC PRA-372).</title>
        <authorList>
            <person name="Bakowski M.A."/>
            <person name="Priest M."/>
            <person name="Young S."/>
            <person name="Cuomo C.A."/>
            <person name="Troemel E.R."/>
        </authorList>
    </citation>
    <scope>NUCLEOTIDE SEQUENCE [LARGE SCALE GENOMIC DNA]</scope>
    <source>
        <strain evidence="2 3">ERTm6</strain>
    </source>
</reference>
<evidence type="ECO:0000313" key="2">
    <source>
        <dbReference type="EMBL" id="KFG27377.1"/>
    </source>
</evidence>
<comment type="caution">
    <text evidence="2">The sequence shown here is derived from an EMBL/GenBank/DDBJ whole genome shotgun (WGS) entry which is preliminary data.</text>
</comment>
<keyword evidence="3" id="KW-1185">Reference proteome</keyword>
<proteinExistence type="predicted"/>
<evidence type="ECO:0000313" key="3">
    <source>
        <dbReference type="Proteomes" id="UP000054524"/>
    </source>
</evidence>
<organism evidence="2 3">
    <name type="scientific">Nematocida ausubeli (strain ATCC PRA-371 / ERTm2)</name>
    <name type="common">Nematode killer fungus</name>
    <dbReference type="NCBI Taxonomy" id="1913371"/>
    <lineage>
        <taxon>Eukaryota</taxon>
        <taxon>Fungi</taxon>
        <taxon>Fungi incertae sedis</taxon>
        <taxon>Microsporidia</taxon>
        <taxon>Nematocida</taxon>
    </lineage>
</organism>
<dbReference type="GeneID" id="77675428"/>
<protein>
    <recommendedName>
        <fullName evidence="1">Symplekin C-terminal domain-containing protein</fullName>
    </recommendedName>
</protein>
<dbReference type="Proteomes" id="UP000054524">
    <property type="component" value="Unassembled WGS sequence"/>
</dbReference>
<evidence type="ECO:0000259" key="1">
    <source>
        <dbReference type="Pfam" id="PF12295"/>
    </source>
</evidence>
<dbReference type="Pfam" id="PF12295">
    <property type="entry name" value="Symplekin_C"/>
    <property type="match status" value="1"/>
</dbReference>
<dbReference type="InterPro" id="IPR022075">
    <property type="entry name" value="Symplekin_C"/>
</dbReference>
<name>A0A086J5F9_NEMA1</name>
<dbReference type="HOGENOM" id="CLU_454984_0_0_1"/>